<dbReference type="AlphaFoldDB" id="A0A8J5R7L4"/>
<comment type="caution">
    <text evidence="2">The sequence shown here is derived from an EMBL/GenBank/DDBJ whole genome shotgun (WGS) entry which is preliminary data.</text>
</comment>
<dbReference type="PROSITE" id="PS51367">
    <property type="entry name" value="THAUMATIN_2"/>
    <property type="match status" value="1"/>
</dbReference>
<dbReference type="EMBL" id="JAAALK010000290">
    <property type="protein sequence ID" value="KAG8048206.1"/>
    <property type="molecule type" value="Genomic_DNA"/>
</dbReference>
<feature type="region of interest" description="Disordered" evidence="1">
    <location>
        <begin position="1"/>
        <end position="31"/>
    </location>
</feature>
<dbReference type="SMART" id="SM00205">
    <property type="entry name" value="THN"/>
    <property type="match status" value="1"/>
</dbReference>
<dbReference type="Pfam" id="PF00314">
    <property type="entry name" value="Thaumatin"/>
    <property type="match status" value="1"/>
</dbReference>
<dbReference type="CDD" id="cd09218">
    <property type="entry name" value="TLP-PA"/>
    <property type="match status" value="1"/>
</dbReference>
<organism evidence="2 3">
    <name type="scientific">Zizania palustris</name>
    <name type="common">Northern wild rice</name>
    <dbReference type="NCBI Taxonomy" id="103762"/>
    <lineage>
        <taxon>Eukaryota</taxon>
        <taxon>Viridiplantae</taxon>
        <taxon>Streptophyta</taxon>
        <taxon>Embryophyta</taxon>
        <taxon>Tracheophyta</taxon>
        <taxon>Spermatophyta</taxon>
        <taxon>Magnoliopsida</taxon>
        <taxon>Liliopsida</taxon>
        <taxon>Poales</taxon>
        <taxon>Poaceae</taxon>
        <taxon>BOP clade</taxon>
        <taxon>Oryzoideae</taxon>
        <taxon>Oryzeae</taxon>
        <taxon>Zizaniinae</taxon>
        <taxon>Zizania</taxon>
    </lineage>
</organism>
<dbReference type="OrthoDB" id="430315at2759"/>
<evidence type="ECO:0008006" key="4">
    <source>
        <dbReference type="Google" id="ProtNLM"/>
    </source>
</evidence>
<accession>A0A8J5R7L4</accession>
<protein>
    <recommendedName>
        <fullName evidence="4">Thaumatin-like protein</fullName>
    </recommendedName>
</protein>
<dbReference type="FunFam" id="2.60.110.10:FF:000004">
    <property type="entry name" value="THAUMATIN-LIKE PROTEIN 1"/>
    <property type="match status" value="1"/>
</dbReference>
<evidence type="ECO:0000313" key="2">
    <source>
        <dbReference type="EMBL" id="KAG8048206.1"/>
    </source>
</evidence>
<sequence>MARGLHGTTSPSRFHHATREAEPERSGVRGRACRCDRAHPLSLHHLPLRRRRRRLLLLITRARLRSDELIKQSQSPHRLTPTDPQERVLLDSWLNRVVDSIRDGFPAARLPGLARLPHSLLLPRLCRRRWHHLHFHQSVHGHGVAWCAVGRRHAAAGDHRLRPRAWGVALAVRAVKWSGRFWARSGCDFDSSGKGSCVTGDCGSGQVECRGAGASPPATLAEFTLNGDNGKDFYDVSLVDGYNLPMLVQAAVADCPDTGCLVDLNERCPSELRAGDGRACRSACEAFGRPEYCCNGAYGNPDACHPSPYSQLFKSACPKSYSYAYDDATSTFTCNHTD</sequence>
<reference evidence="2" key="2">
    <citation type="submission" date="2021-02" db="EMBL/GenBank/DDBJ databases">
        <authorList>
            <person name="Kimball J.A."/>
            <person name="Haas M.W."/>
            <person name="Macchietto M."/>
            <person name="Kono T."/>
            <person name="Duquette J."/>
            <person name="Shao M."/>
        </authorList>
    </citation>
    <scope>NUCLEOTIDE SEQUENCE</scope>
    <source>
        <tissue evidence="2">Fresh leaf tissue</tissue>
    </source>
</reference>
<gene>
    <name evidence="2" type="ORF">GUJ93_ZPchr0008g13943</name>
</gene>
<proteinExistence type="predicted"/>
<reference evidence="2" key="1">
    <citation type="journal article" date="2021" name="bioRxiv">
        <title>Whole Genome Assembly and Annotation of Northern Wild Rice, Zizania palustris L., Supports a Whole Genome Duplication in the Zizania Genus.</title>
        <authorList>
            <person name="Haas M."/>
            <person name="Kono T."/>
            <person name="Macchietto M."/>
            <person name="Millas R."/>
            <person name="McGilp L."/>
            <person name="Shao M."/>
            <person name="Duquette J."/>
            <person name="Hirsch C.N."/>
            <person name="Kimball J."/>
        </authorList>
    </citation>
    <scope>NUCLEOTIDE SEQUENCE</scope>
    <source>
        <tissue evidence="2">Fresh leaf tissue</tissue>
    </source>
</reference>
<feature type="compositionally biased region" description="Basic and acidic residues" evidence="1">
    <location>
        <begin position="17"/>
        <end position="31"/>
    </location>
</feature>
<keyword evidence="3" id="KW-1185">Reference proteome</keyword>
<evidence type="ECO:0000313" key="3">
    <source>
        <dbReference type="Proteomes" id="UP000729402"/>
    </source>
</evidence>
<dbReference type="InterPro" id="IPR001938">
    <property type="entry name" value="Thaumatin"/>
</dbReference>
<dbReference type="PROSITE" id="PS00316">
    <property type="entry name" value="THAUMATIN_1"/>
    <property type="match status" value="1"/>
</dbReference>
<dbReference type="Proteomes" id="UP000729402">
    <property type="component" value="Unassembled WGS sequence"/>
</dbReference>
<dbReference type="PANTHER" id="PTHR31048">
    <property type="entry name" value="OS03G0233200 PROTEIN"/>
    <property type="match status" value="1"/>
</dbReference>
<name>A0A8J5R7L4_ZIZPA</name>
<evidence type="ECO:0000256" key="1">
    <source>
        <dbReference type="SAM" id="MobiDB-lite"/>
    </source>
</evidence>
<dbReference type="InterPro" id="IPR017949">
    <property type="entry name" value="Thaumatin_CS"/>
</dbReference>